<dbReference type="AlphaFoldDB" id="A0A1H7MK11"/>
<dbReference type="Gene3D" id="2.40.160.170">
    <property type="match status" value="1"/>
</dbReference>
<protein>
    <recommendedName>
        <fullName evidence="3">Outer membrane protein beta-barrel domain-containing protein</fullName>
    </recommendedName>
</protein>
<name>A0A1H7MK11_OLID1</name>
<dbReference type="STRING" id="407022.SAMN05661044_02019"/>
<proteinExistence type="predicted"/>
<evidence type="ECO:0000313" key="2">
    <source>
        <dbReference type="Proteomes" id="UP000199421"/>
    </source>
</evidence>
<gene>
    <name evidence="1" type="ORF">SAMN05661044_02019</name>
</gene>
<keyword evidence="2" id="KW-1185">Reference proteome</keyword>
<accession>A0A1H7MK11</accession>
<evidence type="ECO:0000313" key="1">
    <source>
        <dbReference type="EMBL" id="SEL10947.1"/>
    </source>
</evidence>
<sequence>MKHLRLFLFFNVLILGSSAQSRYPAHTAFTRSAGLQLGTPGIGFEMGLPLKDDLNVRVQANYFPEIRKHYKGLIYQPQRANAGLNIDWQPLFGENSWWARKWFISAGMYYFMKHEVNTFIESRVEGYPREQFYHAELSKVRPYIGMGLAKMAIAERLFINLNGGLFIPTKKTKVFKSNAEEYDPVYVAKMEQQEHHNYNRPWAHFLTSLNIQVGIFYDLAYRFNTYTWEPKEFMKKRKKKKTEKEKAAFSR</sequence>
<dbReference type="OrthoDB" id="790117at2"/>
<dbReference type="EMBL" id="FOAF01000001">
    <property type="protein sequence ID" value="SEL10947.1"/>
    <property type="molecule type" value="Genomic_DNA"/>
</dbReference>
<dbReference type="Proteomes" id="UP000199421">
    <property type="component" value="Unassembled WGS sequence"/>
</dbReference>
<dbReference type="RefSeq" id="WP_093322998.1">
    <property type="nucleotide sequence ID" value="NZ_FOAF01000001.1"/>
</dbReference>
<organism evidence="1 2">
    <name type="scientific">Olivibacter domesticus</name>
    <name type="common">Pseudosphingobacterium domesticum</name>
    <dbReference type="NCBI Taxonomy" id="407022"/>
    <lineage>
        <taxon>Bacteria</taxon>
        <taxon>Pseudomonadati</taxon>
        <taxon>Bacteroidota</taxon>
        <taxon>Sphingobacteriia</taxon>
        <taxon>Sphingobacteriales</taxon>
        <taxon>Sphingobacteriaceae</taxon>
        <taxon>Olivibacter</taxon>
    </lineage>
</organism>
<reference evidence="2" key="1">
    <citation type="submission" date="2016-10" db="EMBL/GenBank/DDBJ databases">
        <authorList>
            <person name="Varghese N."/>
            <person name="Submissions S."/>
        </authorList>
    </citation>
    <scope>NUCLEOTIDE SEQUENCE [LARGE SCALE GENOMIC DNA]</scope>
    <source>
        <strain evidence="2">DSM 18733</strain>
    </source>
</reference>
<evidence type="ECO:0008006" key="3">
    <source>
        <dbReference type="Google" id="ProtNLM"/>
    </source>
</evidence>